<dbReference type="NCBIfam" id="TIGR03142">
    <property type="entry name" value="cytochro_ccmI"/>
    <property type="match status" value="1"/>
</dbReference>
<dbReference type="EMBL" id="CP042301">
    <property type="protein sequence ID" value="QDZ01132.1"/>
    <property type="molecule type" value="Genomic_DNA"/>
</dbReference>
<name>A0A5B8L011_9HYPH</name>
<evidence type="ECO:0000313" key="4">
    <source>
        <dbReference type="Proteomes" id="UP000321389"/>
    </source>
</evidence>
<keyword evidence="2" id="KW-0201">Cytochrome c-type biogenesis</keyword>
<dbReference type="PANTHER" id="PTHR47870:SF1">
    <property type="entry name" value="CYTOCHROME C-TYPE BIOGENESIS PROTEIN CCMH"/>
    <property type="match status" value="1"/>
</dbReference>
<dbReference type="GO" id="GO:0017004">
    <property type="term" value="P:cytochrome complex assembly"/>
    <property type="evidence" value="ECO:0007669"/>
    <property type="project" value="UniProtKB-KW"/>
</dbReference>
<evidence type="ECO:0000313" key="3">
    <source>
        <dbReference type="EMBL" id="QDZ01132.1"/>
    </source>
</evidence>
<dbReference type="InterPro" id="IPR011990">
    <property type="entry name" value="TPR-like_helical_dom_sf"/>
</dbReference>
<dbReference type="SUPFAM" id="SSF48452">
    <property type="entry name" value="TPR-like"/>
    <property type="match status" value="1"/>
</dbReference>
<dbReference type="InterPro" id="IPR051263">
    <property type="entry name" value="C-type_cytochrome_biogenesis"/>
</dbReference>
<evidence type="ECO:0000256" key="2">
    <source>
        <dbReference type="ARBA" id="ARBA00022748"/>
    </source>
</evidence>
<sequence length="375" mass="39988">MIFWVILAFLTAAACLAVILPLAGRKREAASAAAHDREVYRDQMAEIARDAERGLIGEREAEEARAEIGRRLIRAEDEAARARGTGTVVARLVATVAVLAIPLLSWGLYSVIGSPDLPGQPLAARLAKDPAQASVEELVARAEAHLRANPADGRGWDVLAPIYLRLNRGTEAQTAYRNAIRLLGPSAARETGLGEAIYVGAGGIVTREAVEAFRRAIDLGDGPNPKARFYLATAMAQEGRMDEATAALKALRAELPGDSPWLGVVAEALARADGEKQLRTAKGPSQAEMDAAAEMDADDRSAMIETMVAGLDQRLRENPADPDGWRRLIRSYSVLGRAEEARDALARAVTALGPDSAEAGDLRSFAATLNLGEIE</sequence>
<protein>
    <submittedName>
        <fullName evidence="3">C-type cytochrome biogenesis protein CcmI</fullName>
    </submittedName>
</protein>
<proteinExistence type="predicted"/>
<dbReference type="GO" id="GO:0030313">
    <property type="term" value="C:cell envelope"/>
    <property type="evidence" value="ECO:0007669"/>
    <property type="project" value="UniProtKB-SubCell"/>
</dbReference>
<dbReference type="AlphaFoldDB" id="A0A5B8L011"/>
<dbReference type="InterPro" id="IPR017560">
    <property type="entry name" value="Cyt_c_biogenesis_CcmI"/>
</dbReference>
<accession>A0A5B8L011</accession>
<dbReference type="Gene3D" id="1.25.40.10">
    <property type="entry name" value="Tetratricopeptide repeat domain"/>
    <property type="match status" value="2"/>
</dbReference>
<organism evidence="3 4">
    <name type="scientific">Nitratireductor mangrovi</name>
    <dbReference type="NCBI Taxonomy" id="2599600"/>
    <lineage>
        <taxon>Bacteria</taxon>
        <taxon>Pseudomonadati</taxon>
        <taxon>Pseudomonadota</taxon>
        <taxon>Alphaproteobacteria</taxon>
        <taxon>Hyphomicrobiales</taxon>
        <taxon>Phyllobacteriaceae</taxon>
        <taxon>Nitratireductor</taxon>
    </lineage>
</organism>
<dbReference type="Proteomes" id="UP000321389">
    <property type="component" value="Chromosome"/>
</dbReference>
<dbReference type="KEGG" id="niy:FQ775_12505"/>
<dbReference type="OrthoDB" id="9815847at2"/>
<dbReference type="RefSeq" id="WP_146299777.1">
    <property type="nucleotide sequence ID" value="NZ_CP042301.2"/>
</dbReference>
<evidence type="ECO:0000256" key="1">
    <source>
        <dbReference type="ARBA" id="ARBA00004196"/>
    </source>
</evidence>
<dbReference type="Pfam" id="PF14559">
    <property type="entry name" value="TPR_19"/>
    <property type="match status" value="1"/>
</dbReference>
<gene>
    <name evidence="3" type="primary">ccmI</name>
    <name evidence="3" type="ORF">FQ775_12505</name>
</gene>
<keyword evidence="4" id="KW-1185">Reference proteome</keyword>
<dbReference type="PANTHER" id="PTHR47870">
    <property type="entry name" value="CYTOCHROME C-TYPE BIOGENESIS PROTEIN CCMH"/>
    <property type="match status" value="1"/>
</dbReference>
<reference evidence="3" key="1">
    <citation type="submission" date="2020-04" db="EMBL/GenBank/DDBJ databases">
        <title>Nitratireductor sp. nov. isolated from mangrove soil.</title>
        <authorList>
            <person name="Ye Y."/>
        </authorList>
    </citation>
    <scope>NUCLEOTIDE SEQUENCE</scope>
    <source>
        <strain evidence="3">SY7</strain>
    </source>
</reference>
<comment type="subcellular location">
    <subcellularLocation>
        <location evidence="1">Cell envelope</location>
    </subcellularLocation>
</comment>